<reference evidence="1" key="1">
    <citation type="submission" date="2014-09" db="EMBL/GenBank/DDBJ databases">
        <authorList>
            <person name="Magalhaes I.L.F."/>
            <person name="Oliveira U."/>
            <person name="Santos F.R."/>
            <person name="Vidigal T.H.D.A."/>
            <person name="Brescovit A.D."/>
            <person name="Santos A.J."/>
        </authorList>
    </citation>
    <scope>NUCLEOTIDE SEQUENCE</scope>
    <source>
        <tissue evidence="1">Shoot tissue taken approximately 20 cm above the soil surface</tissue>
    </source>
</reference>
<name>A0A0A9E8U7_ARUDO</name>
<dbReference type="EMBL" id="GBRH01200751">
    <property type="protein sequence ID" value="JAD97144.1"/>
    <property type="molecule type" value="Transcribed_RNA"/>
</dbReference>
<dbReference type="AlphaFoldDB" id="A0A0A9E8U7"/>
<protein>
    <submittedName>
        <fullName evidence="1">Uncharacterized protein</fullName>
    </submittedName>
</protein>
<accession>A0A0A9E8U7</accession>
<evidence type="ECO:0000313" key="1">
    <source>
        <dbReference type="EMBL" id="JAD97144.1"/>
    </source>
</evidence>
<sequence>MSGTRWWGCMPNAGSSRMHGGCLMECL</sequence>
<reference evidence="1" key="2">
    <citation type="journal article" date="2015" name="Data Brief">
        <title>Shoot transcriptome of the giant reed, Arundo donax.</title>
        <authorList>
            <person name="Barrero R.A."/>
            <person name="Guerrero F.D."/>
            <person name="Moolhuijzen P."/>
            <person name="Goolsby J.A."/>
            <person name="Tidwell J."/>
            <person name="Bellgard S.E."/>
            <person name="Bellgard M.I."/>
        </authorList>
    </citation>
    <scope>NUCLEOTIDE SEQUENCE</scope>
    <source>
        <tissue evidence="1">Shoot tissue taken approximately 20 cm above the soil surface</tissue>
    </source>
</reference>
<organism evidence="1">
    <name type="scientific">Arundo donax</name>
    <name type="common">Giant reed</name>
    <name type="synonym">Donax arundinaceus</name>
    <dbReference type="NCBI Taxonomy" id="35708"/>
    <lineage>
        <taxon>Eukaryota</taxon>
        <taxon>Viridiplantae</taxon>
        <taxon>Streptophyta</taxon>
        <taxon>Embryophyta</taxon>
        <taxon>Tracheophyta</taxon>
        <taxon>Spermatophyta</taxon>
        <taxon>Magnoliopsida</taxon>
        <taxon>Liliopsida</taxon>
        <taxon>Poales</taxon>
        <taxon>Poaceae</taxon>
        <taxon>PACMAD clade</taxon>
        <taxon>Arundinoideae</taxon>
        <taxon>Arundineae</taxon>
        <taxon>Arundo</taxon>
    </lineage>
</organism>
<proteinExistence type="predicted"/>